<evidence type="ECO:0000259" key="1">
    <source>
        <dbReference type="PROSITE" id="PS51746"/>
    </source>
</evidence>
<dbReference type="SMART" id="SM00331">
    <property type="entry name" value="PP2C_SIG"/>
    <property type="match status" value="1"/>
</dbReference>
<dbReference type="SUPFAM" id="SSF81606">
    <property type="entry name" value="PP2C-like"/>
    <property type="match status" value="1"/>
</dbReference>
<dbReference type="Pfam" id="PF07228">
    <property type="entry name" value="SpoIIE"/>
    <property type="match status" value="1"/>
</dbReference>
<dbReference type="PROSITE" id="PS51746">
    <property type="entry name" value="PPM_2"/>
    <property type="match status" value="1"/>
</dbReference>
<dbReference type="PANTHER" id="PTHR35801">
    <property type="entry name" value="PHOSPHOSERINE PHOSPHATASE RSBX"/>
    <property type="match status" value="1"/>
</dbReference>
<gene>
    <name evidence="2" type="ORF">BMMGA3_01340</name>
</gene>
<dbReference type="EMBL" id="CP007739">
    <property type="protein sequence ID" value="AIE58758.1"/>
    <property type="molecule type" value="Genomic_DNA"/>
</dbReference>
<feature type="domain" description="PPM-type phosphatase" evidence="1">
    <location>
        <begin position="12"/>
        <end position="197"/>
    </location>
</feature>
<dbReference type="eggNOG" id="COG2208">
    <property type="taxonomic scope" value="Bacteria"/>
</dbReference>
<evidence type="ECO:0000313" key="2">
    <source>
        <dbReference type="EMBL" id="AIE58758.1"/>
    </source>
</evidence>
<dbReference type="InterPro" id="IPR039248">
    <property type="entry name" value="Ptase_RsbX"/>
</dbReference>
<dbReference type="HOGENOM" id="CLU_112038_1_0_9"/>
<dbReference type="Proteomes" id="UP000027602">
    <property type="component" value="Chromosome"/>
</dbReference>
<proteinExistence type="predicted"/>
<dbReference type="STRING" id="796606.BMMGA3_01340"/>
<dbReference type="KEGG" id="bmet:BMMGA3_01340"/>
<sequence>MIHTIKEKIELIVHQSSKQGRTECGDSYYFTATDDYFVCVLADGLGSGPYAREASDAVVSVVEQNHHKDVETLMKECNHSLMQKRGAAVAIFKVYFKTMEFEYSCVGNIRFFLYSPSGKLTYPLPVTGYLSGRPQVFQTQRFFYEPNSKFLVYSDGLNLQGTKTLLKGYLPVESIANEILTKHITTSDDTTFIVGSLLG</sequence>
<organism evidence="2 3">
    <name type="scientific">Bacillus methanolicus (strain MGA3 / ATCC 53907)</name>
    <dbReference type="NCBI Taxonomy" id="796606"/>
    <lineage>
        <taxon>Bacteria</taxon>
        <taxon>Bacillati</taxon>
        <taxon>Bacillota</taxon>
        <taxon>Bacilli</taxon>
        <taxon>Bacillales</taxon>
        <taxon>Bacillaceae</taxon>
        <taxon>Bacillus</taxon>
    </lineage>
</organism>
<dbReference type="OrthoDB" id="1090916at2"/>
<dbReference type="PANTHER" id="PTHR35801:SF1">
    <property type="entry name" value="PHOSPHOSERINE PHOSPHATASE RSBX"/>
    <property type="match status" value="1"/>
</dbReference>
<dbReference type="RefSeq" id="WP_003348418.1">
    <property type="nucleotide sequence ID" value="NZ_ADWW01000003.1"/>
</dbReference>
<evidence type="ECO:0000313" key="3">
    <source>
        <dbReference type="Proteomes" id="UP000027602"/>
    </source>
</evidence>
<dbReference type="InterPro" id="IPR001932">
    <property type="entry name" value="PPM-type_phosphatase-like_dom"/>
</dbReference>
<name>I3E3R2_BACMM</name>
<dbReference type="AlphaFoldDB" id="I3E3R2"/>
<keyword evidence="3" id="KW-1185">Reference proteome</keyword>
<protein>
    <submittedName>
        <fullName evidence="2">RsbX protein</fullName>
    </submittedName>
</protein>
<dbReference type="InterPro" id="IPR036457">
    <property type="entry name" value="PPM-type-like_dom_sf"/>
</dbReference>
<reference evidence="2 3" key="1">
    <citation type="journal article" date="2015" name="BMC Genomics">
        <title>Transcriptome analysis of thermophilic methylotrophic Bacillus methanolicus MGA3 using RNA-sequencing provides detailed insights into its previously uncharted transcriptional landscape.</title>
        <authorList>
            <person name="Irla M."/>
            <person name="Neshat A."/>
            <person name="Brautaset T."/>
            <person name="Ruckert C."/>
            <person name="Kalinowski J."/>
            <person name="Wendisch V.F."/>
        </authorList>
    </citation>
    <scope>NUCLEOTIDE SEQUENCE [LARGE SCALE GENOMIC DNA]</scope>
    <source>
        <strain evidence="3">MGA3 / ATCC 53907</strain>
    </source>
</reference>
<accession>I3E3R2</accession>
<dbReference type="Gene3D" id="3.60.40.10">
    <property type="entry name" value="PPM-type phosphatase domain"/>
    <property type="match status" value="1"/>
</dbReference>